<gene>
    <name evidence="2" type="ORF">CVT25_009279</name>
</gene>
<evidence type="ECO:0000313" key="2">
    <source>
        <dbReference type="EMBL" id="PPQ82783.1"/>
    </source>
</evidence>
<proteinExistence type="predicted"/>
<dbReference type="STRING" id="93625.A0A409WW86"/>
<accession>A0A409WW86</accession>
<comment type="caution">
    <text evidence="2">The sequence shown here is derived from an EMBL/GenBank/DDBJ whole genome shotgun (WGS) entry which is preliminary data.</text>
</comment>
<evidence type="ECO:0000256" key="1">
    <source>
        <dbReference type="SAM" id="MobiDB-lite"/>
    </source>
</evidence>
<dbReference type="AlphaFoldDB" id="A0A409WW86"/>
<keyword evidence="3" id="KW-1185">Reference proteome</keyword>
<dbReference type="EMBL" id="NHYD01003095">
    <property type="protein sequence ID" value="PPQ82783.1"/>
    <property type="molecule type" value="Genomic_DNA"/>
</dbReference>
<dbReference type="Proteomes" id="UP000283269">
    <property type="component" value="Unassembled WGS sequence"/>
</dbReference>
<reference evidence="2 3" key="1">
    <citation type="journal article" date="2018" name="Evol. Lett.">
        <title>Horizontal gene cluster transfer increased hallucinogenic mushroom diversity.</title>
        <authorList>
            <person name="Reynolds H.T."/>
            <person name="Vijayakumar V."/>
            <person name="Gluck-Thaler E."/>
            <person name="Korotkin H.B."/>
            <person name="Matheny P.B."/>
            <person name="Slot J.C."/>
        </authorList>
    </citation>
    <scope>NUCLEOTIDE SEQUENCE [LARGE SCALE GENOMIC DNA]</scope>
    <source>
        <strain evidence="2 3">2631</strain>
    </source>
</reference>
<sequence>MSEHTLNSDLWRNVFPSSGDSYNLSFLDLHTYYVHGPGHHGHGALNHHHHNHHHHPHFQHGGLGGGLDVTLEDYSEARQGLALDLAQSAVSSSSSLLGGGGGGGFGSWGGNASGSGNMSLGLSLRGFNPSPVGTIRQRTSGAGSGAGREKTPIPERFVAPSQTVSTVNGELSALGVVGVGVDDHGHDGDDGAAVLRKGGGGSSKDSATTTTTRTRKPPQTRSGNGALGRSMSHHRGQSQSAVCPQDLMLRNDNKRKRASWDGGMA</sequence>
<evidence type="ECO:0000313" key="3">
    <source>
        <dbReference type="Proteomes" id="UP000283269"/>
    </source>
</evidence>
<organism evidence="2 3">
    <name type="scientific">Psilocybe cyanescens</name>
    <dbReference type="NCBI Taxonomy" id="93625"/>
    <lineage>
        <taxon>Eukaryota</taxon>
        <taxon>Fungi</taxon>
        <taxon>Dikarya</taxon>
        <taxon>Basidiomycota</taxon>
        <taxon>Agaricomycotina</taxon>
        <taxon>Agaricomycetes</taxon>
        <taxon>Agaricomycetidae</taxon>
        <taxon>Agaricales</taxon>
        <taxon>Agaricineae</taxon>
        <taxon>Strophariaceae</taxon>
        <taxon>Psilocybe</taxon>
    </lineage>
</organism>
<feature type="compositionally biased region" description="Low complexity" evidence="1">
    <location>
        <begin position="203"/>
        <end position="212"/>
    </location>
</feature>
<feature type="region of interest" description="Disordered" evidence="1">
    <location>
        <begin position="185"/>
        <end position="265"/>
    </location>
</feature>
<protein>
    <submittedName>
        <fullName evidence="2">Uncharacterized protein</fullName>
    </submittedName>
</protein>
<dbReference type="InParanoid" id="A0A409WW86"/>
<name>A0A409WW86_PSICY</name>